<feature type="domain" description="Pappalysin-1 SD scarf" evidence="2">
    <location>
        <begin position="23"/>
        <end position="153"/>
    </location>
</feature>
<reference evidence="3 4" key="1">
    <citation type="submission" date="2020-04" db="EMBL/GenBank/DDBJ databases">
        <title>Draft genome of Leeia sp. IMCC25680.</title>
        <authorList>
            <person name="Song J."/>
            <person name="Cho J.-C."/>
        </authorList>
    </citation>
    <scope>NUCLEOTIDE SEQUENCE [LARGE SCALE GENOMIC DNA]</scope>
    <source>
        <strain evidence="3 4">IMCC25680</strain>
    </source>
</reference>
<gene>
    <name evidence="3" type="ORF">HF682_04035</name>
</gene>
<keyword evidence="1" id="KW-0732">Signal</keyword>
<dbReference type="AlphaFoldDB" id="A0A847SEE5"/>
<proteinExistence type="predicted"/>
<evidence type="ECO:0000259" key="2">
    <source>
        <dbReference type="Pfam" id="PF25900"/>
    </source>
</evidence>
<feature type="chain" id="PRO_5032686239" description="Pappalysin-1 SD scarf domain-containing protein" evidence="1">
    <location>
        <begin position="22"/>
        <end position="244"/>
    </location>
</feature>
<dbReference type="Proteomes" id="UP000587991">
    <property type="component" value="Unassembled WGS sequence"/>
</dbReference>
<accession>A0A847SEE5</accession>
<comment type="caution">
    <text evidence="3">The sequence shown here is derived from an EMBL/GenBank/DDBJ whole genome shotgun (WGS) entry which is preliminary data.</text>
</comment>
<dbReference type="RefSeq" id="WP_168875944.1">
    <property type="nucleotide sequence ID" value="NZ_JABAIM010000001.1"/>
</dbReference>
<sequence>MRRIALTLTCALSLLATTSHAAALRAWGPEQVVGAPNTPGQGDFVTAWASLSEDGQMEWLLLDYARSVVPSQLRVFETFNPGAVIKVTALDAQGKETPLWEGQDPLLGNTGHVAELPLNGKRPTRQIKLYLDSVKVAGWNEIDAVELIGRDGSRQWVQQARASSSYAEADNTGDTSTSYTPAADGLNAYLGKTLRIELDNRQVVRGILQASSPTFLTVEDKPNKRRLLIPTARVLLIEVPYSSR</sequence>
<evidence type="ECO:0000313" key="3">
    <source>
        <dbReference type="EMBL" id="NLR74322.1"/>
    </source>
</evidence>
<name>A0A847SEE5_9NEIS</name>
<organism evidence="3 4">
    <name type="scientific">Leeia aquatica</name>
    <dbReference type="NCBI Taxonomy" id="2725557"/>
    <lineage>
        <taxon>Bacteria</taxon>
        <taxon>Pseudomonadati</taxon>
        <taxon>Pseudomonadota</taxon>
        <taxon>Betaproteobacteria</taxon>
        <taxon>Neisseriales</taxon>
        <taxon>Leeiaceae</taxon>
        <taxon>Leeia</taxon>
    </lineage>
</organism>
<protein>
    <recommendedName>
        <fullName evidence="2">Pappalysin-1 SD scarf domain-containing protein</fullName>
    </recommendedName>
</protein>
<feature type="signal peptide" evidence="1">
    <location>
        <begin position="1"/>
        <end position="21"/>
    </location>
</feature>
<dbReference type="InterPro" id="IPR058897">
    <property type="entry name" value="PAPPA_SD_C"/>
</dbReference>
<evidence type="ECO:0000256" key="1">
    <source>
        <dbReference type="SAM" id="SignalP"/>
    </source>
</evidence>
<evidence type="ECO:0000313" key="4">
    <source>
        <dbReference type="Proteomes" id="UP000587991"/>
    </source>
</evidence>
<dbReference type="Pfam" id="PF25900">
    <property type="entry name" value="PAPPA"/>
    <property type="match status" value="1"/>
</dbReference>
<keyword evidence="4" id="KW-1185">Reference proteome</keyword>
<dbReference type="EMBL" id="JABAIM010000001">
    <property type="protein sequence ID" value="NLR74322.1"/>
    <property type="molecule type" value="Genomic_DNA"/>
</dbReference>